<dbReference type="PANTHER" id="PTHR11895">
    <property type="entry name" value="TRANSAMIDASE"/>
    <property type="match status" value="1"/>
</dbReference>
<dbReference type="SUPFAM" id="SSF75304">
    <property type="entry name" value="Amidase signature (AS) enzymes"/>
    <property type="match status" value="1"/>
</dbReference>
<keyword evidence="4" id="KW-1185">Reference proteome</keyword>
<name>Z9JNX4_9MICO</name>
<dbReference type="GO" id="GO:0003824">
    <property type="term" value="F:catalytic activity"/>
    <property type="evidence" value="ECO:0007669"/>
    <property type="project" value="InterPro"/>
</dbReference>
<dbReference type="InterPro" id="IPR000120">
    <property type="entry name" value="Amidase"/>
</dbReference>
<evidence type="ECO:0000256" key="1">
    <source>
        <dbReference type="ARBA" id="ARBA00009199"/>
    </source>
</evidence>
<dbReference type="RefSeq" id="WP_038374113.1">
    <property type="nucleotide sequence ID" value="NZ_KK070005.1"/>
</dbReference>
<dbReference type="STRING" id="396014.BF93_08765"/>
<dbReference type="PANTHER" id="PTHR11895:SF7">
    <property type="entry name" value="GLUTAMYL-TRNA(GLN) AMIDOTRANSFERASE SUBUNIT A, MITOCHONDRIAL"/>
    <property type="match status" value="1"/>
</dbReference>
<sequence length="497" mass="51155">MTETRHLSALDLAAALRRGEADAREHTEAVLRASREEAAPTGAFAHLLAERSRAQAERAQTRLEAARTDPAAAAELARRSPLLGVPVPVKDLSRIAGEPFEAGSAVLRGTIAEVTDGVPALLEDAGTVTIGKTSTPEFGMPCYTEPAHAAPARTPWDLRRTAGGSSGGAAAAVAAGIVPLAHGSDGGGSVRIPAACCGVVGMKPSRGVVSPGPYGAEGPGLVSDGMIARTVRDVAAGLDAIAGSRPGDAYPAPLPPGGFLAALQGREQAQGRRGARAAHGSGGLRIGVLTQPLNIDTPVHPAALRAVERASEALRGAGHELVELSAPFTPEQWRTFMPLWTVGAASIPLPPEAEQQLMPLTRWLRAQGRAYDGVAVSSALAGMQALARTVGQAFASVDAVLTPSLSGPPAFPADLQLADPAADFDAQCAFTPWTSTWNMTGRAAISVPVHREEIDGTELPFGAHIGAVRAGDDVLVLSLAELLEAEDPWPLVREVAA</sequence>
<evidence type="ECO:0000313" key="4">
    <source>
        <dbReference type="Proteomes" id="UP000023067"/>
    </source>
</evidence>
<dbReference type="PROSITE" id="PS00571">
    <property type="entry name" value="AMIDASES"/>
    <property type="match status" value="1"/>
</dbReference>
<dbReference type="InterPro" id="IPR023631">
    <property type="entry name" value="Amidase_dom"/>
</dbReference>
<reference evidence="3 4" key="1">
    <citation type="submission" date="2014-02" db="EMBL/GenBank/DDBJ databases">
        <title>Genome sequence of Brachybacterium phenoliresistens strain W13A50.</title>
        <authorList>
            <person name="Wang X."/>
        </authorList>
    </citation>
    <scope>NUCLEOTIDE SEQUENCE [LARGE SCALE GENOMIC DNA]</scope>
    <source>
        <strain evidence="3 4">W13A50</strain>
    </source>
</reference>
<evidence type="ECO:0000259" key="2">
    <source>
        <dbReference type="Pfam" id="PF01425"/>
    </source>
</evidence>
<protein>
    <submittedName>
        <fullName evidence="3">Amidase</fullName>
    </submittedName>
</protein>
<dbReference type="Gene3D" id="3.90.1300.10">
    <property type="entry name" value="Amidase signature (AS) domain"/>
    <property type="match status" value="1"/>
</dbReference>
<organism evidence="3 4">
    <name type="scientific">Brachybacterium phenoliresistens</name>
    <dbReference type="NCBI Taxonomy" id="396014"/>
    <lineage>
        <taxon>Bacteria</taxon>
        <taxon>Bacillati</taxon>
        <taxon>Actinomycetota</taxon>
        <taxon>Actinomycetes</taxon>
        <taxon>Micrococcales</taxon>
        <taxon>Dermabacteraceae</taxon>
        <taxon>Brachybacterium</taxon>
    </lineage>
</organism>
<comment type="caution">
    <text evidence="3">The sequence shown here is derived from an EMBL/GenBank/DDBJ whole genome shotgun (WGS) entry which is preliminary data.</text>
</comment>
<gene>
    <name evidence="3" type="ORF">BF93_08765</name>
</gene>
<dbReference type="InterPro" id="IPR020556">
    <property type="entry name" value="Amidase_CS"/>
</dbReference>
<dbReference type="Pfam" id="PF01425">
    <property type="entry name" value="Amidase"/>
    <property type="match status" value="1"/>
</dbReference>
<comment type="similarity">
    <text evidence="1">Belongs to the amidase family.</text>
</comment>
<accession>Z9JNX4</accession>
<dbReference type="Proteomes" id="UP000023067">
    <property type="component" value="Unassembled WGS sequence"/>
</dbReference>
<feature type="domain" description="Amidase" evidence="2">
    <location>
        <begin position="26"/>
        <end position="472"/>
    </location>
</feature>
<dbReference type="HOGENOM" id="CLU_009600_0_4_11"/>
<dbReference type="InterPro" id="IPR036928">
    <property type="entry name" value="AS_sf"/>
</dbReference>
<dbReference type="OrthoDB" id="182039at2"/>
<dbReference type="AlphaFoldDB" id="Z9JNX4"/>
<dbReference type="PATRIC" id="fig|396014.3.peg.3251"/>
<evidence type="ECO:0000313" key="3">
    <source>
        <dbReference type="EMBL" id="EWS79889.1"/>
    </source>
</evidence>
<dbReference type="eggNOG" id="COG0154">
    <property type="taxonomic scope" value="Bacteria"/>
</dbReference>
<dbReference type="EMBL" id="JDYK01000022">
    <property type="protein sequence ID" value="EWS79889.1"/>
    <property type="molecule type" value="Genomic_DNA"/>
</dbReference>
<proteinExistence type="inferred from homology"/>